<proteinExistence type="predicted"/>
<dbReference type="OrthoDB" id="1436875at2"/>
<evidence type="ECO:0000313" key="2">
    <source>
        <dbReference type="Proteomes" id="UP000076715"/>
    </source>
</evidence>
<gene>
    <name evidence="1" type="ORF">AWE51_04900</name>
</gene>
<protein>
    <submittedName>
        <fullName evidence="1">Uncharacterized protein</fullName>
    </submittedName>
</protein>
<dbReference type="RefSeq" id="WP_066313762.1">
    <property type="nucleotide sequence ID" value="NZ_LQRT01000013.1"/>
</dbReference>
<keyword evidence="2" id="KW-1185">Reference proteome</keyword>
<dbReference type="STRING" id="1642818.AWE51_04900"/>
<dbReference type="AlphaFoldDB" id="A0A163A6A0"/>
<sequence length="255" mass="29802">MKLPKLIFIVFFSLTCLGCKSQTSVSRVEIVEPTIEQEATSIWRTINDITFFEKQGYKINLPKDSLIDSLITKSKNGTFGNEDFNTIYTLVETKIFDKKNYEPAIQKVTNQTELISSLVYEIDTSKHQWHWNFNMFDKYRVIFTLFGTGGSYDPDEGTITLLTNMKGDFMNYKNPVNTIIHEITHMGMEYSIVRKYNLTHGLKERIVDTFIHIMFKEQLPEYKIQNMGDTKIDKYFNQKKDIDSLNTTLSKFLNK</sequence>
<organism evidence="1 2">
    <name type="scientific">Aquimarina aggregata</name>
    <dbReference type="NCBI Taxonomy" id="1642818"/>
    <lineage>
        <taxon>Bacteria</taxon>
        <taxon>Pseudomonadati</taxon>
        <taxon>Bacteroidota</taxon>
        <taxon>Flavobacteriia</taxon>
        <taxon>Flavobacteriales</taxon>
        <taxon>Flavobacteriaceae</taxon>
        <taxon>Aquimarina</taxon>
    </lineage>
</organism>
<dbReference type="EMBL" id="LQRT01000013">
    <property type="protein sequence ID" value="KZS40297.1"/>
    <property type="molecule type" value="Genomic_DNA"/>
</dbReference>
<accession>A0A163A6A0</accession>
<evidence type="ECO:0000313" key="1">
    <source>
        <dbReference type="EMBL" id="KZS40297.1"/>
    </source>
</evidence>
<reference evidence="1 2" key="1">
    <citation type="submission" date="2016-01" db="EMBL/GenBank/DDBJ databases">
        <title>The draft genome sequence of Aquimarina sp. RZW4-3-2.</title>
        <authorList>
            <person name="Wang Y."/>
        </authorList>
    </citation>
    <scope>NUCLEOTIDE SEQUENCE [LARGE SCALE GENOMIC DNA]</scope>
    <source>
        <strain evidence="1 2">RZW4-3-2</strain>
    </source>
</reference>
<name>A0A163A6A0_9FLAO</name>
<dbReference type="Proteomes" id="UP000076715">
    <property type="component" value="Unassembled WGS sequence"/>
</dbReference>
<comment type="caution">
    <text evidence="1">The sequence shown here is derived from an EMBL/GenBank/DDBJ whole genome shotgun (WGS) entry which is preliminary data.</text>
</comment>